<dbReference type="SUPFAM" id="SSF47979">
    <property type="entry name" value="Iron-dependent repressor protein, dimerization domain"/>
    <property type="match status" value="1"/>
</dbReference>
<evidence type="ECO:0000313" key="3">
    <source>
        <dbReference type="Proteomes" id="UP000242754"/>
    </source>
</evidence>
<dbReference type="Gene3D" id="1.10.10.10">
    <property type="entry name" value="Winged helix-like DNA-binding domain superfamily/Winged helix DNA-binding domain"/>
    <property type="match status" value="1"/>
</dbReference>
<accession>A0A143YCC1</accession>
<dbReference type="Proteomes" id="UP000242754">
    <property type="component" value="Unassembled WGS sequence"/>
</dbReference>
<keyword evidence="3" id="KW-1185">Reference proteome</keyword>
<dbReference type="InterPro" id="IPR001367">
    <property type="entry name" value="Fe_dep_repressor"/>
</dbReference>
<name>A0A143YCC1_9LACT</name>
<proteinExistence type="predicted"/>
<organism evidence="2 3">
    <name type="scientific">Trichococcus palustris</name>
    <dbReference type="NCBI Taxonomy" id="140314"/>
    <lineage>
        <taxon>Bacteria</taxon>
        <taxon>Bacillati</taxon>
        <taxon>Bacillota</taxon>
        <taxon>Bacilli</taxon>
        <taxon>Lactobacillales</taxon>
        <taxon>Carnobacteriaceae</taxon>
        <taxon>Trichococcus</taxon>
    </lineage>
</organism>
<evidence type="ECO:0000313" key="2">
    <source>
        <dbReference type="EMBL" id="CZQ85478.1"/>
    </source>
</evidence>
<dbReference type="InterPro" id="IPR036421">
    <property type="entry name" value="Fe_dep_repressor_sf"/>
</dbReference>
<dbReference type="InterPro" id="IPR036388">
    <property type="entry name" value="WH-like_DNA-bd_sf"/>
</dbReference>
<dbReference type="EMBL" id="FJNE01000002">
    <property type="protein sequence ID" value="CZQ85478.1"/>
    <property type="molecule type" value="Genomic_DNA"/>
</dbReference>
<dbReference type="GO" id="GO:0046983">
    <property type="term" value="F:protein dimerization activity"/>
    <property type="evidence" value="ECO:0007669"/>
    <property type="project" value="InterPro"/>
</dbReference>
<reference evidence="2 3" key="1">
    <citation type="submission" date="2016-02" db="EMBL/GenBank/DDBJ databases">
        <authorList>
            <person name="Wen L."/>
            <person name="He K."/>
            <person name="Yang H."/>
        </authorList>
    </citation>
    <scope>NUCLEOTIDE SEQUENCE [LARGE SCALE GENOMIC DNA]</scope>
    <source>
        <strain evidence="2">Trichococcus palustris</strain>
    </source>
</reference>
<sequence length="37" mass="4160">MLERVSSERLINSLDAYLGFPKYDPHGGVIPVKEGRD</sequence>
<dbReference type="AlphaFoldDB" id="A0A143YCC1"/>
<gene>
    <name evidence="2" type="ORF">Tpal_638</name>
</gene>
<dbReference type="GO" id="GO:0046914">
    <property type="term" value="F:transition metal ion binding"/>
    <property type="evidence" value="ECO:0007669"/>
    <property type="project" value="InterPro"/>
</dbReference>
<dbReference type="Pfam" id="PF02742">
    <property type="entry name" value="Fe_dep_repr_C"/>
    <property type="match status" value="1"/>
</dbReference>
<evidence type="ECO:0000259" key="1">
    <source>
        <dbReference type="Pfam" id="PF02742"/>
    </source>
</evidence>
<feature type="domain" description="Iron dependent repressor metal binding and dimerisation" evidence="1">
    <location>
        <begin position="2"/>
        <end position="31"/>
    </location>
</feature>
<protein>
    <recommendedName>
        <fullName evidence="1">Iron dependent repressor metal binding and dimerisation domain-containing protein</fullName>
    </recommendedName>
</protein>